<protein>
    <submittedName>
        <fullName evidence="2">Uncharacterized protein</fullName>
    </submittedName>
</protein>
<keyword evidence="1" id="KW-1133">Transmembrane helix</keyword>
<keyword evidence="1" id="KW-0472">Membrane</keyword>
<accession>A0A9P9E2T8</accession>
<organism evidence="2 3">
    <name type="scientific">Dactylonectria macrodidyma</name>
    <dbReference type="NCBI Taxonomy" id="307937"/>
    <lineage>
        <taxon>Eukaryota</taxon>
        <taxon>Fungi</taxon>
        <taxon>Dikarya</taxon>
        <taxon>Ascomycota</taxon>
        <taxon>Pezizomycotina</taxon>
        <taxon>Sordariomycetes</taxon>
        <taxon>Hypocreomycetidae</taxon>
        <taxon>Hypocreales</taxon>
        <taxon>Nectriaceae</taxon>
        <taxon>Dactylonectria</taxon>
    </lineage>
</organism>
<sequence length="100" mass="11927">MEYGRPVWNMEYGVWNIPYSITYSIRVWIESLDAPNFHIGNGLNLATTSLVLIVGLLVLFWMKWDNKRREDRSVEEEIAGMSQEEIQDLDWKHPAFRWRP</sequence>
<reference evidence="2" key="1">
    <citation type="journal article" date="2021" name="Nat. Commun.">
        <title>Genetic determinants of endophytism in the Arabidopsis root mycobiome.</title>
        <authorList>
            <person name="Mesny F."/>
            <person name="Miyauchi S."/>
            <person name="Thiergart T."/>
            <person name="Pickel B."/>
            <person name="Atanasova L."/>
            <person name="Karlsson M."/>
            <person name="Huettel B."/>
            <person name="Barry K.W."/>
            <person name="Haridas S."/>
            <person name="Chen C."/>
            <person name="Bauer D."/>
            <person name="Andreopoulos W."/>
            <person name="Pangilinan J."/>
            <person name="LaButti K."/>
            <person name="Riley R."/>
            <person name="Lipzen A."/>
            <person name="Clum A."/>
            <person name="Drula E."/>
            <person name="Henrissat B."/>
            <person name="Kohler A."/>
            <person name="Grigoriev I.V."/>
            <person name="Martin F.M."/>
            <person name="Hacquard S."/>
        </authorList>
    </citation>
    <scope>NUCLEOTIDE SEQUENCE</scope>
    <source>
        <strain evidence="2">MPI-CAGE-AT-0147</strain>
    </source>
</reference>
<evidence type="ECO:0000313" key="2">
    <source>
        <dbReference type="EMBL" id="KAH7130920.1"/>
    </source>
</evidence>
<dbReference type="Proteomes" id="UP000738349">
    <property type="component" value="Unassembled WGS sequence"/>
</dbReference>
<dbReference type="AlphaFoldDB" id="A0A9P9E2T8"/>
<keyword evidence="3" id="KW-1185">Reference proteome</keyword>
<comment type="caution">
    <text evidence="2">The sequence shown here is derived from an EMBL/GenBank/DDBJ whole genome shotgun (WGS) entry which is preliminary data.</text>
</comment>
<name>A0A9P9E2T8_9HYPO</name>
<dbReference type="EMBL" id="JAGMUV010000017">
    <property type="protein sequence ID" value="KAH7130920.1"/>
    <property type="molecule type" value="Genomic_DNA"/>
</dbReference>
<proteinExistence type="predicted"/>
<evidence type="ECO:0000256" key="1">
    <source>
        <dbReference type="SAM" id="Phobius"/>
    </source>
</evidence>
<gene>
    <name evidence="2" type="ORF">EDB81DRAFT_129491</name>
</gene>
<dbReference type="OrthoDB" id="2985014at2759"/>
<keyword evidence="1" id="KW-0812">Transmembrane</keyword>
<evidence type="ECO:0000313" key="3">
    <source>
        <dbReference type="Proteomes" id="UP000738349"/>
    </source>
</evidence>
<feature type="transmembrane region" description="Helical" evidence="1">
    <location>
        <begin position="42"/>
        <end position="62"/>
    </location>
</feature>